<dbReference type="EMBL" id="BGZK01000206">
    <property type="protein sequence ID" value="GBP28369.1"/>
    <property type="molecule type" value="Genomic_DNA"/>
</dbReference>
<sequence>MRLTLIRSNKDAGLFASSCTCFVGNQSSKSLLALVIIPQTICLLLGCMFLSSGLRAALRRPPAPPAPSTLLPAPLAVPVPAHRDQSVLRLGAFAGLYAVPLGCIIGTWMYEYAWRDDWLAAPSPSLEPATRPRPAFWVFLFRIFASQILGVMVAVWIATPRLKELWRRLLGPRKPAPVKVPAGPPPPLTLQYYSAGRAPPRHAHHHSTCRPPAPHHYSYRKPRHYHYSAGETIL</sequence>
<reference evidence="4 5" key="1">
    <citation type="journal article" date="2019" name="Commun. Biol.">
        <title>The bagworm genome reveals a unique fibroin gene that provides high tensile strength.</title>
        <authorList>
            <person name="Kono N."/>
            <person name="Nakamura H."/>
            <person name="Ohtoshi R."/>
            <person name="Tomita M."/>
            <person name="Numata K."/>
            <person name="Arakawa K."/>
        </authorList>
    </citation>
    <scope>NUCLEOTIDE SEQUENCE [LARGE SCALE GENOMIC DNA]</scope>
</reference>
<keyword evidence="2" id="KW-1133">Transmembrane helix</keyword>
<evidence type="ECO:0000256" key="2">
    <source>
        <dbReference type="SAM" id="Phobius"/>
    </source>
</evidence>
<evidence type="ECO:0000313" key="4">
    <source>
        <dbReference type="EMBL" id="GBP28369.1"/>
    </source>
</evidence>
<comment type="caution">
    <text evidence="4">The sequence shown here is derived from an EMBL/GenBank/DDBJ whole genome shotgun (WGS) entry which is preliminary data.</text>
</comment>
<dbReference type="Gene3D" id="1.20.1070.10">
    <property type="entry name" value="Rhodopsin 7-helix transmembrane proteins"/>
    <property type="match status" value="1"/>
</dbReference>
<feature type="transmembrane region" description="Helical" evidence="2">
    <location>
        <begin position="90"/>
        <end position="110"/>
    </location>
</feature>
<feature type="transmembrane region" description="Helical" evidence="2">
    <location>
        <begin position="135"/>
        <end position="158"/>
    </location>
</feature>
<keyword evidence="2" id="KW-0472">Membrane</keyword>
<keyword evidence="1" id="KW-0675">Receptor</keyword>
<dbReference type="Pfam" id="PF01534">
    <property type="entry name" value="Frizzled"/>
    <property type="match status" value="1"/>
</dbReference>
<organism evidence="4 5">
    <name type="scientific">Eumeta variegata</name>
    <name type="common">Bagworm moth</name>
    <name type="synonym">Eumeta japonica</name>
    <dbReference type="NCBI Taxonomy" id="151549"/>
    <lineage>
        <taxon>Eukaryota</taxon>
        <taxon>Metazoa</taxon>
        <taxon>Ecdysozoa</taxon>
        <taxon>Arthropoda</taxon>
        <taxon>Hexapoda</taxon>
        <taxon>Insecta</taxon>
        <taxon>Pterygota</taxon>
        <taxon>Neoptera</taxon>
        <taxon>Endopterygota</taxon>
        <taxon>Lepidoptera</taxon>
        <taxon>Glossata</taxon>
        <taxon>Ditrysia</taxon>
        <taxon>Tineoidea</taxon>
        <taxon>Psychidae</taxon>
        <taxon>Oiketicinae</taxon>
        <taxon>Eumeta</taxon>
    </lineage>
</organism>
<protein>
    <submittedName>
        <fullName evidence="4">Frizzled-5</fullName>
    </submittedName>
</protein>
<accession>A0A4C1UPW0</accession>
<dbReference type="OrthoDB" id="7340033at2759"/>
<dbReference type="InterPro" id="IPR000539">
    <property type="entry name" value="Frizzled/Smoothened_7TM"/>
</dbReference>
<dbReference type="GO" id="GO:0007166">
    <property type="term" value="P:cell surface receptor signaling pathway"/>
    <property type="evidence" value="ECO:0007669"/>
    <property type="project" value="InterPro"/>
</dbReference>
<dbReference type="Proteomes" id="UP000299102">
    <property type="component" value="Unassembled WGS sequence"/>
</dbReference>
<gene>
    <name evidence="4" type="primary">Fzd5</name>
    <name evidence="4" type="ORF">EVAR_102939_1</name>
</gene>
<keyword evidence="5" id="KW-1185">Reference proteome</keyword>
<evidence type="ECO:0000313" key="5">
    <source>
        <dbReference type="Proteomes" id="UP000299102"/>
    </source>
</evidence>
<dbReference type="AlphaFoldDB" id="A0A4C1UPW0"/>
<feature type="domain" description="Frizzled/Smoothened 7TM" evidence="3">
    <location>
        <begin position="3"/>
        <end position="172"/>
    </location>
</feature>
<dbReference type="GO" id="GO:0016020">
    <property type="term" value="C:membrane"/>
    <property type="evidence" value="ECO:0007669"/>
    <property type="project" value="InterPro"/>
</dbReference>
<evidence type="ECO:0000256" key="1">
    <source>
        <dbReference type="ARBA" id="ARBA00023170"/>
    </source>
</evidence>
<keyword evidence="2" id="KW-0812">Transmembrane</keyword>
<dbReference type="SMART" id="SM01330">
    <property type="entry name" value="Frizzled"/>
    <property type="match status" value="1"/>
</dbReference>
<proteinExistence type="predicted"/>
<dbReference type="STRING" id="151549.A0A4C1UPW0"/>
<name>A0A4C1UPW0_EUMVA</name>
<evidence type="ECO:0000259" key="3">
    <source>
        <dbReference type="SMART" id="SM01330"/>
    </source>
</evidence>
<feature type="transmembrane region" description="Helical" evidence="2">
    <location>
        <begin position="31"/>
        <end position="50"/>
    </location>
</feature>